<dbReference type="NCBIfam" id="TIGR00128">
    <property type="entry name" value="fabD"/>
    <property type="match status" value="1"/>
</dbReference>
<evidence type="ECO:0000256" key="2">
    <source>
        <dbReference type="ARBA" id="ARBA00018953"/>
    </source>
</evidence>
<dbReference type="SUPFAM" id="SSF52151">
    <property type="entry name" value="FabD/lysophospholipase-like"/>
    <property type="match status" value="1"/>
</dbReference>
<feature type="active site" evidence="7">
    <location>
        <position position="87"/>
    </location>
</feature>
<evidence type="ECO:0000256" key="5">
    <source>
        <dbReference type="ARBA" id="ARBA00048462"/>
    </source>
</evidence>
<dbReference type="Proteomes" id="UP000218831">
    <property type="component" value="Unassembled WGS sequence"/>
</dbReference>
<evidence type="ECO:0000256" key="3">
    <source>
        <dbReference type="ARBA" id="ARBA00022679"/>
    </source>
</evidence>
<dbReference type="InterPro" id="IPR024925">
    <property type="entry name" value="Malonyl_CoA-ACP_transAc"/>
</dbReference>
<evidence type="ECO:0000256" key="7">
    <source>
        <dbReference type="PIRSR" id="PIRSR000446-1"/>
    </source>
</evidence>
<comment type="caution">
    <text evidence="9">The sequence shown here is derived from an EMBL/GenBank/DDBJ whole genome shotgun (WGS) entry which is preliminary data.</text>
</comment>
<dbReference type="OrthoDB" id="9805460at2"/>
<dbReference type="RefSeq" id="WP_095607524.1">
    <property type="nucleotide sequence ID" value="NZ_NSKE01000012.1"/>
</dbReference>
<protein>
    <recommendedName>
        <fullName evidence="2 6">Malonyl CoA-acyl carrier protein transacylase</fullName>
        <ecNumber evidence="1 6">2.3.1.39</ecNumber>
    </recommendedName>
</protein>
<keyword evidence="10" id="KW-1185">Reference proteome</keyword>
<sequence length="295" mass="32328">MSTAYLFPGQGSQSVGMGKSHYDDNDEFASYVNRANDILGFDLKQIMFEGPEEKLKQTEFTQPAIFLHSIALYNTLDADPDMVAGHSLGEFSALVACGAIAFEDALKIVRRRGKLMQQAGEDNPGTMAAVIGMDDEVVERICEQATEEVDKEVIAANYNCPGQLVISGDEEAIDKAVALLKEEGCRLAKKLPVSGAFHSSLMQSAYDGLKESLESLKIITPECPIYSNYTAEPTTDPEEIRSNVLNQLLNPVRWTQTLQNMHQNGADTFVEVGPGKVLQGLVKRTLDDVEINGYQ</sequence>
<evidence type="ECO:0000313" key="10">
    <source>
        <dbReference type="Proteomes" id="UP000218831"/>
    </source>
</evidence>
<organism evidence="9 10">
    <name type="scientific">Fodinibius salipaludis</name>
    <dbReference type="NCBI Taxonomy" id="2032627"/>
    <lineage>
        <taxon>Bacteria</taxon>
        <taxon>Pseudomonadati</taxon>
        <taxon>Balneolota</taxon>
        <taxon>Balneolia</taxon>
        <taxon>Balneolales</taxon>
        <taxon>Balneolaceae</taxon>
        <taxon>Fodinibius</taxon>
    </lineage>
</organism>
<evidence type="ECO:0000256" key="6">
    <source>
        <dbReference type="PIRNR" id="PIRNR000446"/>
    </source>
</evidence>
<dbReference type="InterPro" id="IPR004410">
    <property type="entry name" value="Malonyl_CoA-ACP_transAc_FabD"/>
</dbReference>
<evidence type="ECO:0000256" key="4">
    <source>
        <dbReference type="ARBA" id="ARBA00023315"/>
    </source>
</evidence>
<dbReference type="SUPFAM" id="SSF55048">
    <property type="entry name" value="Probable ACP-binding domain of malonyl-CoA ACP transacylase"/>
    <property type="match status" value="1"/>
</dbReference>
<evidence type="ECO:0000313" key="9">
    <source>
        <dbReference type="EMBL" id="PAU92868.1"/>
    </source>
</evidence>
<keyword evidence="3 6" id="KW-0808">Transferase</keyword>
<comment type="similarity">
    <text evidence="6">Belongs to the fabD family.</text>
</comment>
<dbReference type="InterPro" id="IPR001227">
    <property type="entry name" value="Ac_transferase_dom_sf"/>
</dbReference>
<reference evidence="9 10" key="1">
    <citation type="submission" date="2017-08" db="EMBL/GenBank/DDBJ databases">
        <title>Aliifodinibius alkalisoli sp. nov., isolated from saline alkaline soil.</title>
        <authorList>
            <person name="Liu D."/>
            <person name="Zhang G."/>
        </authorList>
    </citation>
    <scope>NUCLEOTIDE SEQUENCE [LARGE SCALE GENOMIC DNA]</scope>
    <source>
        <strain evidence="9 10">WN023</strain>
    </source>
</reference>
<dbReference type="AlphaFoldDB" id="A0A2A2G6E1"/>
<keyword evidence="4 6" id="KW-0012">Acyltransferase</keyword>
<dbReference type="InterPro" id="IPR050858">
    <property type="entry name" value="Mal-CoA-ACP_Trans/PKS_FabD"/>
</dbReference>
<dbReference type="PANTHER" id="PTHR42681">
    <property type="entry name" value="MALONYL-COA-ACYL CARRIER PROTEIN TRANSACYLASE, MITOCHONDRIAL"/>
    <property type="match status" value="1"/>
</dbReference>
<dbReference type="GO" id="GO:0006633">
    <property type="term" value="P:fatty acid biosynthetic process"/>
    <property type="evidence" value="ECO:0007669"/>
    <property type="project" value="TreeGrafter"/>
</dbReference>
<accession>A0A2A2G6E1</accession>
<name>A0A2A2G6E1_9BACT</name>
<evidence type="ECO:0000259" key="8">
    <source>
        <dbReference type="SMART" id="SM00827"/>
    </source>
</evidence>
<dbReference type="EC" id="2.3.1.39" evidence="1 6"/>
<feature type="active site" evidence="7">
    <location>
        <position position="198"/>
    </location>
</feature>
<dbReference type="FunFam" id="3.30.70.250:FF:000001">
    <property type="entry name" value="Malonyl CoA-acyl carrier protein transacylase"/>
    <property type="match status" value="1"/>
</dbReference>
<proteinExistence type="inferred from homology"/>
<evidence type="ECO:0000256" key="1">
    <source>
        <dbReference type="ARBA" id="ARBA00013258"/>
    </source>
</evidence>
<dbReference type="Gene3D" id="3.40.366.10">
    <property type="entry name" value="Malonyl-Coenzyme A Acyl Carrier Protein, domain 2"/>
    <property type="match status" value="1"/>
</dbReference>
<dbReference type="Gene3D" id="3.30.70.250">
    <property type="entry name" value="Malonyl-CoA ACP transacylase, ACP-binding"/>
    <property type="match status" value="1"/>
</dbReference>
<dbReference type="InterPro" id="IPR016035">
    <property type="entry name" value="Acyl_Trfase/lysoPLipase"/>
</dbReference>
<dbReference type="PIRSF" id="PIRSF000446">
    <property type="entry name" value="Mct"/>
    <property type="match status" value="1"/>
</dbReference>
<dbReference type="SMART" id="SM00827">
    <property type="entry name" value="PKS_AT"/>
    <property type="match status" value="1"/>
</dbReference>
<dbReference type="GO" id="GO:0004314">
    <property type="term" value="F:[acyl-carrier-protein] S-malonyltransferase activity"/>
    <property type="evidence" value="ECO:0007669"/>
    <property type="project" value="UniProtKB-EC"/>
</dbReference>
<comment type="catalytic activity">
    <reaction evidence="5 6">
        <text>holo-[ACP] + malonyl-CoA = malonyl-[ACP] + CoA</text>
        <dbReference type="Rhea" id="RHEA:41792"/>
        <dbReference type="Rhea" id="RHEA-COMP:9623"/>
        <dbReference type="Rhea" id="RHEA-COMP:9685"/>
        <dbReference type="ChEBI" id="CHEBI:57287"/>
        <dbReference type="ChEBI" id="CHEBI:57384"/>
        <dbReference type="ChEBI" id="CHEBI:64479"/>
        <dbReference type="ChEBI" id="CHEBI:78449"/>
        <dbReference type="EC" id="2.3.1.39"/>
    </reaction>
</comment>
<dbReference type="EMBL" id="NSKE01000012">
    <property type="protein sequence ID" value="PAU92868.1"/>
    <property type="molecule type" value="Genomic_DNA"/>
</dbReference>
<gene>
    <name evidence="9" type="primary">fabD</name>
    <name evidence="9" type="ORF">CK503_14365</name>
</gene>
<dbReference type="Pfam" id="PF00698">
    <property type="entry name" value="Acyl_transf_1"/>
    <property type="match status" value="1"/>
</dbReference>
<dbReference type="InterPro" id="IPR014043">
    <property type="entry name" value="Acyl_transferase_dom"/>
</dbReference>
<dbReference type="GO" id="GO:0005829">
    <property type="term" value="C:cytosol"/>
    <property type="evidence" value="ECO:0007669"/>
    <property type="project" value="TreeGrafter"/>
</dbReference>
<dbReference type="PANTHER" id="PTHR42681:SF1">
    <property type="entry name" value="MALONYL-COA-ACYL CARRIER PROTEIN TRANSACYLASE, MITOCHONDRIAL"/>
    <property type="match status" value="1"/>
</dbReference>
<dbReference type="InterPro" id="IPR016036">
    <property type="entry name" value="Malonyl_transacylase_ACP-bd"/>
</dbReference>
<feature type="domain" description="Malonyl-CoA:ACP transacylase (MAT)" evidence="8">
    <location>
        <begin position="6"/>
        <end position="295"/>
    </location>
</feature>